<accession>A0A7X5U7H3</accession>
<dbReference type="AlphaFoldDB" id="A0A7X5U7H3"/>
<evidence type="ECO:0000256" key="1">
    <source>
        <dbReference type="SAM" id="MobiDB-lite"/>
    </source>
</evidence>
<name>A0A7X5U7H3_9GAMM</name>
<dbReference type="RefSeq" id="WP_166946238.1">
    <property type="nucleotide sequence ID" value="NZ_JAARLZ010000001.1"/>
</dbReference>
<organism evidence="2 3">
    <name type="scientific">Luteibacter anthropi</name>
    <dbReference type="NCBI Taxonomy" id="564369"/>
    <lineage>
        <taxon>Bacteria</taxon>
        <taxon>Pseudomonadati</taxon>
        <taxon>Pseudomonadota</taxon>
        <taxon>Gammaproteobacteria</taxon>
        <taxon>Lysobacterales</taxon>
        <taxon>Rhodanobacteraceae</taxon>
        <taxon>Luteibacter</taxon>
    </lineage>
</organism>
<keyword evidence="3" id="KW-1185">Reference proteome</keyword>
<protein>
    <submittedName>
        <fullName evidence="2">Uncharacterized protein</fullName>
    </submittedName>
</protein>
<dbReference type="Proteomes" id="UP000490980">
    <property type="component" value="Unassembled WGS sequence"/>
</dbReference>
<dbReference type="EMBL" id="JAARLZ010000001">
    <property type="protein sequence ID" value="NII05266.1"/>
    <property type="molecule type" value="Genomic_DNA"/>
</dbReference>
<comment type="caution">
    <text evidence="2">The sequence shown here is derived from an EMBL/GenBank/DDBJ whole genome shotgun (WGS) entry which is preliminary data.</text>
</comment>
<gene>
    <name evidence="2" type="ORF">HBF25_02560</name>
</gene>
<sequence length="975" mass="107365">MDMLPPQAPPAIVSSCHQACDDAMQRMAGTQRWLVDQQAELPEPGDDDAVLDEYLADVAAFWSEPVPGTPVEDPIPRREALNRRLIQAARDAALLQTGMGLLDAASLALVQAAVRPYPYALPLDIRLNDVVVDDVPIAGMLVLRDDRHDDRVLLFTVHAGWELFPSIETLLGDLQYRLHEEGEDDAPPSISLRNTGATAFTGMTEHLIGALEDSLLMAWSADALVDTQSSFPGFEALVDPHAMVTTWTDEADVSSGRSRRSPPLRPTSLARGMRDGLKQRPPIGGRVARLPLTPSGREAAVALPGQVQGGLPVLALPAADTLFPTRFIVRDVTTPPGPAPLDGVFVINGTQVIRQGEHFYRVRFDAGMGGWRLNATGALDARYTGPLIERRPDGIWHYRRAGLAGGSGRPVVPAKRRASAPASVDVDQLTPEQLRILQGELCERIGLSDGIELYGRVMRQALPGAQAAPLTARELAVWNQSLAFARHGQRPVSTPPRPRTELSPELREFSADDLRWIQRRLIRRFEFADGSRIFHEMAYRPVGADVGPTMTNEHARAWTEVLKEAGERHLQAAPLTPPTPPALRERASVSRRKSSDIEGFSHAETQKLRYHLKHRLGNERGSQVYREMAFEASRGTPTASSTEQALWDEIVAFVVDQRGKPRARKTISTDIADIRSSERQALRTMLKERLGDKEGETVYQSMVYTYPSSSTPPSLTAAQRTAWEQALSDIRATRVRAYTRDHALSPSLADMSTRELELLRVHLRERIHYYPGEALYHEMAHLPPGTAPSAAVTPDKLTAWQDAVASVRSRRYAPASETIARDVLDDNLWFVPESEWPEVVFYYAPQESLERIGDTAIALGQSHLSAEGIRGIPLFTLAPDVPTGRVASLAKGWLPSPTKDAHRSLGSLTGAWARIELRPALKAINGEAPAFEVFRRGNIDSGVYVLRPTARSATAGTARHPAWLFDHYSVHLPSP</sequence>
<reference evidence="2 3" key="1">
    <citation type="submission" date="2020-03" db="EMBL/GenBank/DDBJ databases">
        <authorList>
            <person name="Lai Q."/>
        </authorList>
    </citation>
    <scope>NUCLEOTIDE SEQUENCE [LARGE SCALE GENOMIC DNA]</scope>
    <source>
        <strain evidence="2 3">CCUG 25036</strain>
    </source>
</reference>
<evidence type="ECO:0000313" key="3">
    <source>
        <dbReference type="Proteomes" id="UP000490980"/>
    </source>
</evidence>
<feature type="region of interest" description="Disordered" evidence="1">
    <location>
        <begin position="572"/>
        <end position="598"/>
    </location>
</feature>
<evidence type="ECO:0000313" key="2">
    <source>
        <dbReference type="EMBL" id="NII05266.1"/>
    </source>
</evidence>
<feature type="region of interest" description="Disordered" evidence="1">
    <location>
        <begin position="249"/>
        <end position="284"/>
    </location>
</feature>
<feature type="compositionally biased region" description="Basic and acidic residues" evidence="1">
    <location>
        <begin position="583"/>
        <end position="598"/>
    </location>
</feature>
<proteinExistence type="predicted"/>